<feature type="transmembrane region" description="Helical" evidence="5">
    <location>
        <begin position="420"/>
        <end position="443"/>
    </location>
</feature>
<dbReference type="GO" id="GO:0016491">
    <property type="term" value="F:oxidoreductase activity"/>
    <property type="evidence" value="ECO:0007669"/>
    <property type="project" value="UniProtKB-KW"/>
</dbReference>
<dbReference type="Gene3D" id="3.60.130.10">
    <property type="entry name" value="Clavaminate synthase-like"/>
    <property type="match status" value="1"/>
</dbReference>
<dbReference type="PANTHER" id="PTHR11360:SF156">
    <property type="entry name" value="MONOCARBOXYLATE TRANSPORTER, PUTATIVE (AFU_ORTHOLOGUE AFUA_4G14260)-RELATED"/>
    <property type="match status" value="1"/>
</dbReference>
<dbReference type="InterPro" id="IPR036259">
    <property type="entry name" value="MFS_trans_sf"/>
</dbReference>
<feature type="domain" description="TauD/TfdA-like" evidence="6">
    <location>
        <begin position="110"/>
        <end position="367"/>
    </location>
</feature>
<comment type="caution">
    <text evidence="7">The sequence shown here is derived from an EMBL/GenBank/DDBJ whole genome shotgun (WGS) entry which is preliminary data.</text>
</comment>
<dbReference type="Pfam" id="PF02668">
    <property type="entry name" value="TauD"/>
    <property type="match status" value="1"/>
</dbReference>
<dbReference type="GO" id="GO:0022857">
    <property type="term" value="F:transmembrane transporter activity"/>
    <property type="evidence" value="ECO:0007669"/>
    <property type="project" value="InterPro"/>
</dbReference>
<dbReference type="GO" id="GO:0016020">
    <property type="term" value="C:membrane"/>
    <property type="evidence" value="ECO:0007669"/>
    <property type="project" value="UniProtKB-SubCell"/>
</dbReference>
<evidence type="ECO:0000259" key="6">
    <source>
        <dbReference type="Pfam" id="PF02668"/>
    </source>
</evidence>
<feature type="transmembrane region" description="Helical" evidence="5">
    <location>
        <begin position="584"/>
        <end position="608"/>
    </location>
</feature>
<dbReference type="Pfam" id="PF07690">
    <property type="entry name" value="MFS_1"/>
    <property type="match status" value="1"/>
</dbReference>
<feature type="transmembrane region" description="Helical" evidence="5">
    <location>
        <begin position="463"/>
        <end position="483"/>
    </location>
</feature>
<evidence type="ECO:0000256" key="2">
    <source>
        <dbReference type="ARBA" id="ARBA00006727"/>
    </source>
</evidence>
<feature type="transmembrane region" description="Helical" evidence="5">
    <location>
        <begin position="699"/>
        <end position="717"/>
    </location>
</feature>
<dbReference type="SUPFAM" id="SSF103473">
    <property type="entry name" value="MFS general substrate transporter"/>
    <property type="match status" value="1"/>
</dbReference>
<proteinExistence type="inferred from homology"/>
<dbReference type="AlphaFoldDB" id="A0A8H5PQJ4"/>
<comment type="similarity">
    <text evidence="2">Belongs to the major facilitator superfamily. Monocarboxylate porter (TC 2.A.1.13) family.</text>
</comment>
<feature type="transmembrane region" description="Helical" evidence="5">
    <location>
        <begin position="524"/>
        <end position="545"/>
    </location>
</feature>
<evidence type="ECO:0000313" key="7">
    <source>
        <dbReference type="EMBL" id="KAF5601152.1"/>
    </source>
</evidence>
<evidence type="ECO:0000256" key="5">
    <source>
        <dbReference type="SAM" id="Phobius"/>
    </source>
</evidence>
<dbReference type="Proteomes" id="UP000546213">
    <property type="component" value="Unassembled WGS sequence"/>
</dbReference>
<feature type="transmembrane region" description="Helical" evidence="5">
    <location>
        <begin position="811"/>
        <end position="831"/>
    </location>
</feature>
<dbReference type="InterPro" id="IPR050327">
    <property type="entry name" value="Proton-linked_MCT"/>
</dbReference>
<dbReference type="InterPro" id="IPR011701">
    <property type="entry name" value="MFS"/>
</dbReference>
<keyword evidence="5" id="KW-1133">Transmembrane helix</keyword>
<keyword evidence="5" id="KW-0472">Membrane</keyword>
<keyword evidence="4" id="KW-0325">Glycoprotein</keyword>
<gene>
    <name evidence="7" type="ORF">FPCIR_2334</name>
</gene>
<accession>A0A8H5PQJ4</accession>
<dbReference type="InterPro" id="IPR003819">
    <property type="entry name" value="TauD/TfdA-like"/>
</dbReference>
<name>A0A8H5PQJ4_9HYPO</name>
<dbReference type="EMBL" id="JAAOAS010000050">
    <property type="protein sequence ID" value="KAF5601152.1"/>
    <property type="molecule type" value="Genomic_DNA"/>
</dbReference>
<keyword evidence="8" id="KW-1185">Reference proteome</keyword>
<dbReference type="Gene3D" id="1.20.1250.20">
    <property type="entry name" value="MFS general substrate transporter like domains"/>
    <property type="match status" value="2"/>
</dbReference>
<dbReference type="PANTHER" id="PTHR11360">
    <property type="entry name" value="MONOCARBOXYLATE TRANSPORTER"/>
    <property type="match status" value="1"/>
</dbReference>
<reference evidence="7 8" key="1">
    <citation type="submission" date="2020-05" db="EMBL/GenBank/DDBJ databases">
        <title>Identification and distribution of gene clusters putatively required for synthesis of sphingolipid metabolism inhibitors in phylogenetically diverse species of the filamentous fungus Fusarium.</title>
        <authorList>
            <person name="Kim H.-S."/>
            <person name="Busman M."/>
            <person name="Brown D.W."/>
            <person name="Divon H."/>
            <person name="Uhlig S."/>
            <person name="Proctor R.H."/>
        </authorList>
    </citation>
    <scope>NUCLEOTIDE SEQUENCE [LARGE SCALE GENOMIC DNA]</scope>
    <source>
        <strain evidence="7 8">NRRL 36939</strain>
    </source>
</reference>
<evidence type="ECO:0000313" key="8">
    <source>
        <dbReference type="Proteomes" id="UP000546213"/>
    </source>
</evidence>
<keyword evidence="3" id="KW-0560">Oxidoreductase</keyword>
<sequence>MAPGLIETVSDFSLLPKTEYRTKLEVKPKSALFPDGYKTTGQQPPLYEEIHSYSDFPKKITGITAWTKDDLSGSPEKEAIWKHPFTPEELEDLSTAAENYINSGRDLNEMCKELFPLPHMEKYLEEVRDDMINGYGFILFQGMPVKEWGMRKSSTAYMGLGAHFGHIVSQNGRGHVLGHIKDLGENPADFHKVRLYRTTARQTFHADPADIVGLLCLNTPLKGGENNIVSGHRVWNVMQEERPDIAELLTQPIWYFDRKGEVSNGQEDYIRCSIYYIEKGNGRVYSKFDPNYVRSLKRFSDKGIIPPLSDAQAEAIEFFDQTCYRESIGNVLEVGDVHFMTNNHLYHSRQAYTDHEPPAPRRHLLRLPEYQPVSRNNVDQIPLVEPGASAGDDASDSDLENDIAISETELKRDHIPRRTLIRVLAANGVIQIPIWGFAISYGVLEEYYFNNWTLQGNKDITGAIGTTANGIMYLSMPFLFALFTRRWAYRRQEAAFCGALIASISFFLSTFSTNVWHLLVTQGITSAFGCALIYSPITLSLGEWYTTSNRSVAYGLVLSCKNIVGTLGPFLFKASLDTWGFRTTMMVWAVFVGAASILSISLVPIPPLRIAMHKTPERNIPWDFLKHPAIYFYSIAVFFQGTGYALPQTYLGTYAQDFSLLSETMATTVLALQNVMGILASAFFGWLSDNKQIVLSAQTVSAIPCVTSGLAVFLFWGNTTQGGVFLLVLFSITFGFFSSGYSATWGGILKQMENDSAERGESIDAGLIYGLINGVRGVGYLVGGAASVWLINAGTISDCQHFGYGSTYGPLILFTGLVSLAGGWVVIWSWWPESWTFGRRS</sequence>
<keyword evidence="5" id="KW-0812">Transmembrane</keyword>
<dbReference type="OrthoDB" id="2213137at2759"/>
<feature type="transmembrane region" description="Helical" evidence="5">
    <location>
        <begin position="666"/>
        <end position="687"/>
    </location>
</feature>
<feature type="transmembrane region" description="Helical" evidence="5">
    <location>
        <begin position="495"/>
        <end position="518"/>
    </location>
</feature>
<evidence type="ECO:0000256" key="3">
    <source>
        <dbReference type="ARBA" id="ARBA00023002"/>
    </source>
</evidence>
<dbReference type="SUPFAM" id="SSF51197">
    <property type="entry name" value="Clavaminate synthase-like"/>
    <property type="match status" value="1"/>
</dbReference>
<dbReference type="InterPro" id="IPR042098">
    <property type="entry name" value="TauD-like_sf"/>
</dbReference>
<evidence type="ECO:0000256" key="4">
    <source>
        <dbReference type="ARBA" id="ARBA00023180"/>
    </source>
</evidence>
<organism evidence="7 8">
    <name type="scientific">Fusarium pseudocircinatum</name>
    <dbReference type="NCBI Taxonomy" id="56676"/>
    <lineage>
        <taxon>Eukaryota</taxon>
        <taxon>Fungi</taxon>
        <taxon>Dikarya</taxon>
        <taxon>Ascomycota</taxon>
        <taxon>Pezizomycotina</taxon>
        <taxon>Sordariomycetes</taxon>
        <taxon>Hypocreomycetidae</taxon>
        <taxon>Hypocreales</taxon>
        <taxon>Nectriaceae</taxon>
        <taxon>Fusarium</taxon>
        <taxon>Fusarium fujikuroi species complex</taxon>
    </lineage>
</organism>
<feature type="transmembrane region" description="Helical" evidence="5">
    <location>
        <begin position="723"/>
        <end position="746"/>
    </location>
</feature>
<comment type="subcellular location">
    <subcellularLocation>
        <location evidence="1">Membrane</location>
        <topology evidence="1">Multi-pass membrane protein</topology>
    </subcellularLocation>
</comment>
<protein>
    <submittedName>
        <fullName evidence="7">Monocarboxylate transporter 2</fullName>
    </submittedName>
</protein>
<evidence type="ECO:0000256" key="1">
    <source>
        <dbReference type="ARBA" id="ARBA00004141"/>
    </source>
</evidence>
<feature type="transmembrane region" description="Helical" evidence="5">
    <location>
        <begin position="767"/>
        <end position="791"/>
    </location>
</feature>
<feature type="transmembrane region" description="Helical" evidence="5">
    <location>
        <begin position="552"/>
        <end position="572"/>
    </location>
</feature>
<feature type="transmembrane region" description="Helical" evidence="5">
    <location>
        <begin position="629"/>
        <end position="646"/>
    </location>
</feature>